<dbReference type="PRINTS" id="PR00599">
    <property type="entry name" value="MAPEPTIDASE"/>
</dbReference>
<comment type="similarity">
    <text evidence="6">Belongs to the peptidase M24A family. Methionine aminopeptidase type 1 subfamily.</text>
</comment>
<keyword evidence="5 6" id="KW-0378">Hydrolase</keyword>
<feature type="domain" description="Peptidase M24" evidence="8">
    <location>
        <begin position="11"/>
        <end position="239"/>
    </location>
</feature>
<comment type="function">
    <text evidence="1 6">Removes the N-terminal methionine from nascent proteins. The N-terminal methionine is often cleaved when the second residue in the primary sequence is small and uncharged (Met-Ala-, Cys, Gly, Pro, Ser, Thr, or Val). Requires deformylation of the N(alpha)-formylated initiator methionine before it can be hydrolyzed.</text>
</comment>
<keyword evidence="10" id="KW-1185">Reference proteome</keyword>
<proteinExistence type="inferred from homology"/>
<evidence type="ECO:0000256" key="4">
    <source>
        <dbReference type="ARBA" id="ARBA00022723"/>
    </source>
</evidence>
<evidence type="ECO:0000256" key="7">
    <source>
        <dbReference type="RuleBase" id="RU003653"/>
    </source>
</evidence>
<keyword evidence="3 6" id="KW-0645">Protease</keyword>
<dbReference type="Pfam" id="PF00557">
    <property type="entry name" value="Peptidase_M24"/>
    <property type="match status" value="1"/>
</dbReference>
<reference evidence="9 10" key="2">
    <citation type="journal article" date="2016" name="Int. J. Syst. Evol. Microbiol.">
        <title>Paenibacillus bovis sp. nov., isolated from raw yak (Bos grunniens) milk.</title>
        <authorList>
            <person name="Gao C."/>
            <person name="Han J."/>
            <person name="Liu Z."/>
            <person name="Xu X."/>
            <person name="Hang F."/>
            <person name="Wu Z."/>
        </authorList>
    </citation>
    <scope>NUCLEOTIDE SEQUENCE [LARGE SCALE GENOMIC DNA]</scope>
    <source>
        <strain evidence="9 10">BD3526</strain>
    </source>
</reference>
<comment type="subunit">
    <text evidence="6">Monomer.</text>
</comment>
<reference evidence="10" key="1">
    <citation type="submission" date="2015-10" db="EMBL/GenBank/DDBJ databases">
        <title>Genome of Paenibacillus bovis sp. nov.</title>
        <authorList>
            <person name="Wu Z."/>
            <person name="Gao C."/>
            <person name="Liu Z."/>
            <person name="Zheng H."/>
        </authorList>
    </citation>
    <scope>NUCLEOTIDE SEQUENCE [LARGE SCALE GENOMIC DNA]</scope>
    <source>
        <strain evidence="10">BD3526</strain>
    </source>
</reference>
<accession>A0A172ZFP2</accession>
<dbReference type="InterPro" id="IPR000994">
    <property type="entry name" value="Pept_M24"/>
</dbReference>
<dbReference type="GO" id="GO:0006508">
    <property type="term" value="P:proteolysis"/>
    <property type="evidence" value="ECO:0007669"/>
    <property type="project" value="UniProtKB-KW"/>
</dbReference>
<evidence type="ECO:0000256" key="6">
    <source>
        <dbReference type="HAMAP-Rule" id="MF_01974"/>
    </source>
</evidence>
<feature type="binding site" evidence="6">
    <location>
        <position position="201"/>
    </location>
    <ligand>
        <name>a divalent metal cation</name>
        <dbReference type="ChEBI" id="CHEBI:60240"/>
        <label>2</label>
        <note>catalytic</note>
    </ligand>
</feature>
<dbReference type="EC" id="3.4.11.18" evidence="6 7"/>
<evidence type="ECO:0000256" key="2">
    <source>
        <dbReference type="ARBA" id="ARBA00022438"/>
    </source>
</evidence>
<evidence type="ECO:0000313" key="9">
    <source>
        <dbReference type="EMBL" id="ANF96428.1"/>
    </source>
</evidence>
<feature type="binding site" evidence="6">
    <location>
        <position position="174"/>
    </location>
    <ligand>
        <name>substrate</name>
    </ligand>
</feature>
<evidence type="ECO:0000256" key="5">
    <source>
        <dbReference type="ARBA" id="ARBA00022801"/>
    </source>
</evidence>
<dbReference type="PANTHER" id="PTHR43330">
    <property type="entry name" value="METHIONINE AMINOPEPTIDASE"/>
    <property type="match status" value="1"/>
</dbReference>
<dbReference type="STRING" id="1616788.AR543_10700"/>
<dbReference type="OrthoDB" id="9802055at2"/>
<gene>
    <name evidence="6" type="primary">map</name>
    <name evidence="9" type="ORF">AR543_10700</name>
</gene>
<feature type="binding site" evidence="6">
    <location>
        <position position="104"/>
    </location>
    <ligand>
        <name>a divalent metal cation</name>
        <dbReference type="ChEBI" id="CHEBI:60240"/>
        <label>1</label>
    </ligand>
</feature>
<dbReference type="RefSeq" id="WP_060534266.1">
    <property type="nucleotide sequence ID" value="NZ_CP013023.1"/>
</dbReference>
<keyword evidence="4 6" id="KW-0479">Metal-binding</keyword>
<dbReference type="InterPro" id="IPR002467">
    <property type="entry name" value="Pept_M24A_MAP1"/>
</dbReference>
<dbReference type="InterPro" id="IPR001714">
    <property type="entry name" value="Pept_M24_MAP"/>
</dbReference>
<dbReference type="PANTHER" id="PTHR43330:SF13">
    <property type="entry name" value="METHIONINE AMINOPEPTIDASE 2"/>
    <property type="match status" value="1"/>
</dbReference>
<feature type="binding site" evidence="6">
    <location>
        <position position="76"/>
    </location>
    <ligand>
        <name>substrate</name>
    </ligand>
</feature>
<feature type="binding site" evidence="6">
    <location>
        <position position="167"/>
    </location>
    <ligand>
        <name>a divalent metal cation</name>
        <dbReference type="ChEBI" id="CHEBI:60240"/>
        <label>2</label>
        <note>catalytic</note>
    </ligand>
</feature>
<keyword evidence="2 6" id="KW-0031">Aminopeptidase</keyword>
<dbReference type="CDD" id="cd01086">
    <property type="entry name" value="MetAP1"/>
    <property type="match status" value="1"/>
</dbReference>
<organism evidence="9 10">
    <name type="scientific">Paenibacillus bovis</name>
    <dbReference type="NCBI Taxonomy" id="1616788"/>
    <lineage>
        <taxon>Bacteria</taxon>
        <taxon>Bacillati</taxon>
        <taxon>Bacillota</taxon>
        <taxon>Bacilli</taxon>
        <taxon>Bacillales</taxon>
        <taxon>Paenibacillaceae</taxon>
        <taxon>Paenibacillus</taxon>
    </lineage>
</organism>
<evidence type="ECO:0000313" key="10">
    <source>
        <dbReference type="Proteomes" id="UP000078148"/>
    </source>
</evidence>
<dbReference type="InterPro" id="IPR036005">
    <property type="entry name" value="Creatinase/aminopeptidase-like"/>
</dbReference>
<feature type="binding site" evidence="6">
    <location>
        <position position="232"/>
    </location>
    <ligand>
        <name>a divalent metal cation</name>
        <dbReference type="ChEBI" id="CHEBI:60240"/>
        <label>1</label>
    </ligand>
</feature>
<dbReference type="GO" id="GO:0004239">
    <property type="term" value="F:initiator methionyl aminopeptidase activity"/>
    <property type="evidence" value="ECO:0007669"/>
    <property type="project" value="UniProtKB-UniRule"/>
</dbReference>
<sequence length="247" mass="26732">MIAKTEQDIEGLKKVGKVVAIIRDELKNMAKPGVRTIDLDLRAAELFEQYGAVSAPKVTYDFPGYTCISINEEVAHGIPGERVIQEGDLVNVDVSGSLDGYFADTGVSFVVGKGDPRLTALCEASIQAFDAAAKKIKAGSKRSNAGKASHNTARKLGFTVITNLTGHGIGKSLHDEPEYILSYYDPTDNDLWKEGSVIAFEPFVSTKAEEVFEGSDGWTLKTDDGSFVAQYEHTLIITKGEPIILTK</sequence>
<dbReference type="KEGG" id="pbv:AR543_10700"/>
<dbReference type="Gene3D" id="3.90.230.10">
    <property type="entry name" value="Creatinase/methionine aminopeptidase superfamily"/>
    <property type="match status" value="1"/>
</dbReference>
<dbReference type="SUPFAM" id="SSF55920">
    <property type="entry name" value="Creatinase/aminopeptidase"/>
    <property type="match status" value="1"/>
</dbReference>
<dbReference type="NCBIfam" id="TIGR00500">
    <property type="entry name" value="met_pdase_I"/>
    <property type="match status" value="1"/>
</dbReference>
<name>A0A172ZFP2_9BACL</name>
<dbReference type="EMBL" id="CP013023">
    <property type="protein sequence ID" value="ANF96428.1"/>
    <property type="molecule type" value="Genomic_DNA"/>
</dbReference>
<protein>
    <recommendedName>
        <fullName evidence="6 7">Methionine aminopeptidase</fullName>
        <shortName evidence="6">MAP</shortName>
        <shortName evidence="6">MetAP</shortName>
        <ecNumber evidence="6 7">3.4.11.18</ecNumber>
    </recommendedName>
    <alternativeName>
        <fullName evidence="6">Peptidase M</fullName>
    </alternativeName>
</protein>
<feature type="binding site" evidence="6">
    <location>
        <position position="93"/>
    </location>
    <ligand>
        <name>a divalent metal cation</name>
        <dbReference type="ChEBI" id="CHEBI:60240"/>
        <label>1</label>
    </ligand>
</feature>
<dbReference type="Proteomes" id="UP000078148">
    <property type="component" value="Chromosome"/>
</dbReference>
<evidence type="ECO:0000256" key="3">
    <source>
        <dbReference type="ARBA" id="ARBA00022670"/>
    </source>
</evidence>
<evidence type="ECO:0000259" key="8">
    <source>
        <dbReference type="Pfam" id="PF00557"/>
    </source>
</evidence>
<dbReference type="HAMAP" id="MF_01974">
    <property type="entry name" value="MetAP_1"/>
    <property type="match status" value="1"/>
</dbReference>
<dbReference type="GO" id="GO:0070006">
    <property type="term" value="F:metalloaminopeptidase activity"/>
    <property type="evidence" value="ECO:0007669"/>
    <property type="project" value="UniProtKB-UniRule"/>
</dbReference>
<comment type="cofactor">
    <cofactor evidence="6">
        <name>Co(2+)</name>
        <dbReference type="ChEBI" id="CHEBI:48828"/>
    </cofactor>
    <cofactor evidence="6">
        <name>Zn(2+)</name>
        <dbReference type="ChEBI" id="CHEBI:29105"/>
    </cofactor>
    <cofactor evidence="6">
        <name>Mn(2+)</name>
        <dbReference type="ChEBI" id="CHEBI:29035"/>
    </cofactor>
    <cofactor evidence="6">
        <name>Fe(2+)</name>
        <dbReference type="ChEBI" id="CHEBI:29033"/>
    </cofactor>
    <text evidence="6">Binds 2 divalent metal cations per subunit. Has a high-affinity and a low affinity metal-binding site. The true nature of the physiological cofactor is under debate. The enzyme is active with cobalt, zinc, manganese or divalent iron ions. Most likely, methionine aminopeptidases function as mononuclear Fe(2+)-metalloproteases under physiological conditions, and the catalytically relevant metal-binding site has been assigned to the histidine-containing high-affinity site.</text>
</comment>
<dbReference type="AlphaFoldDB" id="A0A172ZFP2"/>
<evidence type="ECO:0000256" key="1">
    <source>
        <dbReference type="ARBA" id="ARBA00002521"/>
    </source>
</evidence>
<comment type="catalytic activity">
    <reaction evidence="6 7">
        <text>Release of N-terminal amino acids, preferentially methionine, from peptides and arylamides.</text>
        <dbReference type="EC" id="3.4.11.18"/>
    </reaction>
</comment>
<feature type="binding site" evidence="6">
    <location>
        <position position="104"/>
    </location>
    <ligand>
        <name>a divalent metal cation</name>
        <dbReference type="ChEBI" id="CHEBI:60240"/>
        <label>2</label>
        <note>catalytic</note>
    </ligand>
</feature>
<dbReference type="GO" id="GO:0046872">
    <property type="term" value="F:metal ion binding"/>
    <property type="evidence" value="ECO:0007669"/>
    <property type="project" value="UniProtKB-UniRule"/>
</dbReference>
<feature type="binding site" evidence="6">
    <location>
        <position position="232"/>
    </location>
    <ligand>
        <name>a divalent metal cation</name>
        <dbReference type="ChEBI" id="CHEBI:60240"/>
        <label>2</label>
        <note>catalytic</note>
    </ligand>
</feature>